<feature type="chain" id="PRO_5040987348" evidence="2">
    <location>
        <begin position="29"/>
        <end position="258"/>
    </location>
</feature>
<evidence type="ECO:0000256" key="2">
    <source>
        <dbReference type="SAM" id="SignalP"/>
    </source>
</evidence>
<evidence type="ECO:0000259" key="3">
    <source>
        <dbReference type="Pfam" id="PF13349"/>
    </source>
</evidence>
<dbReference type="PROSITE" id="PS51257">
    <property type="entry name" value="PROKAR_LIPOPROTEIN"/>
    <property type="match status" value="1"/>
</dbReference>
<dbReference type="Proteomes" id="UP001142374">
    <property type="component" value="Unassembled WGS sequence"/>
</dbReference>
<sequence>MKPRSRARTAARLSLVTAGVLAAGAALAGCGSADASEAKPESKMFALAGKELTVESDNSALEIVPAERAGGVEVTRWFSGWTLGGTAKVSWELDGSVLKLKEQCSGLSADCESRHKIEVPRGVKVTVKSGNGSVKARGIETDLKITSGNGAVRVVDSSGALDLFSSNGTVLTTGTTSTRVKAGSDNGEVRLTLGRVPDRVEAESDNGAVTIDLPRASYQVDARSRNGAEHVDVPRDDNSKHVVSARTGNGEVKIRTAG</sequence>
<dbReference type="EMBL" id="JANIID010000006">
    <property type="protein sequence ID" value="MCQ8770061.1"/>
    <property type="molecule type" value="Genomic_DNA"/>
</dbReference>
<feature type="compositionally biased region" description="Basic and acidic residues" evidence="1">
    <location>
        <begin position="222"/>
        <end position="240"/>
    </location>
</feature>
<protein>
    <submittedName>
        <fullName evidence="4">DUF4097 domain-containing protein</fullName>
    </submittedName>
</protein>
<keyword evidence="5" id="KW-1185">Reference proteome</keyword>
<dbReference type="RefSeq" id="WP_168091363.1">
    <property type="nucleotide sequence ID" value="NZ_JAATER010000021.1"/>
</dbReference>
<organism evidence="4 5">
    <name type="scientific">Streptomyces telluris</name>
    <dbReference type="NCBI Taxonomy" id="2720021"/>
    <lineage>
        <taxon>Bacteria</taxon>
        <taxon>Bacillati</taxon>
        <taxon>Actinomycetota</taxon>
        <taxon>Actinomycetes</taxon>
        <taxon>Kitasatosporales</taxon>
        <taxon>Streptomycetaceae</taxon>
        <taxon>Streptomyces</taxon>
    </lineage>
</organism>
<evidence type="ECO:0000313" key="4">
    <source>
        <dbReference type="EMBL" id="MCQ8770061.1"/>
    </source>
</evidence>
<gene>
    <name evidence="4" type="ORF">NQU55_09755</name>
</gene>
<dbReference type="AlphaFoldDB" id="A0A9X2LF31"/>
<proteinExistence type="predicted"/>
<reference evidence="4" key="1">
    <citation type="submission" date="2022-06" db="EMBL/GenBank/DDBJ databases">
        <title>WGS of actinobacteria.</title>
        <authorList>
            <person name="Thawai C."/>
        </authorList>
    </citation>
    <scope>NUCLEOTIDE SEQUENCE</scope>
    <source>
        <strain evidence="4">AA8</strain>
    </source>
</reference>
<keyword evidence="2" id="KW-0732">Signal</keyword>
<dbReference type="InterPro" id="IPR025164">
    <property type="entry name" value="Toastrack_DUF4097"/>
</dbReference>
<dbReference type="Pfam" id="PF13349">
    <property type="entry name" value="DUF4097"/>
    <property type="match status" value="1"/>
</dbReference>
<evidence type="ECO:0000256" key="1">
    <source>
        <dbReference type="SAM" id="MobiDB-lite"/>
    </source>
</evidence>
<evidence type="ECO:0000313" key="5">
    <source>
        <dbReference type="Proteomes" id="UP001142374"/>
    </source>
</evidence>
<name>A0A9X2LF31_9ACTN</name>
<accession>A0A9X2LF31</accession>
<comment type="caution">
    <text evidence="4">The sequence shown here is derived from an EMBL/GenBank/DDBJ whole genome shotgun (WGS) entry which is preliminary data.</text>
</comment>
<feature type="domain" description="DUF4097" evidence="3">
    <location>
        <begin position="125"/>
        <end position="254"/>
    </location>
</feature>
<feature type="signal peptide" evidence="2">
    <location>
        <begin position="1"/>
        <end position="28"/>
    </location>
</feature>
<feature type="region of interest" description="Disordered" evidence="1">
    <location>
        <begin position="222"/>
        <end position="258"/>
    </location>
</feature>